<protein>
    <submittedName>
        <fullName evidence="1">Uncharacterized protein</fullName>
    </submittedName>
</protein>
<dbReference type="Proteomes" id="UP001148662">
    <property type="component" value="Unassembled WGS sequence"/>
</dbReference>
<reference evidence="1" key="1">
    <citation type="submission" date="2022-07" db="EMBL/GenBank/DDBJ databases">
        <title>Genome Sequence of Phlebia brevispora.</title>
        <authorList>
            <person name="Buettner E."/>
        </authorList>
    </citation>
    <scope>NUCLEOTIDE SEQUENCE</scope>
    <source>
        <strain evidence="1">MPL23</strain>
    </source>
</reference>
<comment type="caution">
    <text evidence="1">The sequence shown here is derived from an EMBL/GenBank/DDBJ whole genome shotgun (WGS) entry which is preliminary data.</text>
</comment>
<proteinExistence type="predicted"/>
<accession>A0ACC1STD1</accession>
<evidence type="ECO:0000313" key="1">
    <source>
        <dbReference type="EMBL" id="KAJ3545963.1"/>
    </source>
</evidence>
<keyword evidence="2" id="KW-1185">Reference proteome</keyword>
<name>A0ACC1STD1_9APHY</name>
<dbReference type="EMBL" id="JANHOG010001038">
    <property type="protein sequence ID" value="KAJ3545963.1"/>
    <property type="molecule type" value="Genomic_DNA"/>
</dbReference>
<gene>
    <name evidence="1" type="ORF">NM688_g5564</name>
</gene>
<evidence type="ECO:0000313" key="2">
    <source>
        <dbReference type="Proteomes" id="UP001148662"/>
    </source>
</evidence>
<organism evidence="1 2">
    <name type="scientific">Phlebia brevispora</name>
    <dbReference type="NCBI Taxonomy" id="194682"/>
    <lineage>
        <taxon>Eukaryota</taxon>
        <taxon>Fungi</taxon>
        <taxon>Dikarya</taxon>
        <taxon>Basidiomycota</taxon>
        <taxon>Agaricomycotina</taxon>
        <taxon>Agaricomycetes</taxon>
        <taxon>Polyporales</taxon>
        <taxon>Meruliaceae</taxon>
        <taxon>Phlebia</taxon>
    </lineage>
</organism>
<sequence length="597" mass="65980">MTTQPDVPPTITVPEGYSLHTENTSHILLPNDNGAFLNPVQEFNRDTSVACIRTWGDQMNELKKRKWEESRDKKAQKRLNKPKRQKKEETEDIVMAEQSTSEQTADAAEDNAEPPVEGGQTETPKPEYTPQKFVVLEALSATGLRSIRYVLANDLSPSAAEAMRRNVELNGLGPTPAEESSNEPSSSDIKKPQKAGLGKVRVNEGDACALMYNHRAGKDRVDVVDLDPYGTAAPFIDAAVQCVNDGGLLCVTCTDLSVLATANYPEKCYSNYGGIPVKAEYCHEAALRLALNTISTSAARYGRHIQPLLSLSIDFYIRVFVRVTTSPIEVKKIASKTAMYYVCTNCQSFYEQPLGRIVEKVHEASGNVNLLFKTHSGPPVGDRCPECNSVLHIAGPMWSGPIHDAEFVTKVLEHVENNESSYGTVARMKGMLTVAKEELQAPFYFTPSKVASFFHCECPPLDDVASALLHAGHEISRSHACPGSLKTTASRVDIHDIFRSWVKKHPVKMDKISENSPARALLAKEPKYAAYAPVVSLLAHLSYFNRTEANFTHHPRSVTRSSKVKLVRYQQNPLPNWGPGTKAKSGTKRKREQGEEE</sequence>